<feature type="domain" description="Dynein heavy chain linker" evidence="16">
    <location>
        <begin position="874"/>
        <end position="1300"/>
    </location>
</feature>
<keyword evidence="26" id="KW-1185">Reference proteome</keyword>
<dbReference type="Gene3D" id="1.20.920.20">
    <property type="match status" value="1"/>
</dbReference>
<dbReference type="GO" id="GO:0005874">
    <property type="term" value="C:microtubule"/>
    <property type="evidence" value="ECO:0007669"/>
    <property type="project" value="UniProtKB-KW"/>
</dbReference>
<sequence>MSRRPVMKTSTTKSSRTLTGGTKITTTTNATEVQPYGGASCTMRGRSTSGRGTCPGAQARAGTSIRPNASRTSLRSGTTTARRPSATSLARQRAPAPLKAPAPGQYTLPAPYGPQSRQGRGQAYSSPIGLRAQMESKTPKALRYETVKGGVRAKGRPQLQGTRMQDTFSGGFNVYGAPKTTREMVPEQSLLNEKVLIIQGVSKEVYIYSPPFLITFLSALNVDNLMIGLNVCKSGSYHKNNKRLRSNGKKIADVPIAVDLSREITRIFDMRSNRNERISEYMCKTIRKTKMRALKRDSDSDAIVNCLGPISSKDFRMFSDSCPMSEMSRHHEKTIRKKIQAGALEKLYASLIDDIMKEARTEFRMVTHYAGVNLKIKDKYPEGGFSVKGYKHLGRTENYQNFLYTRNQMEMNWILHYKVLKEILVECVMTLPSRLFTVHIDKVTTLDKIQHMFKEKILYTSILLDDFHKKVCSTLDKHCHPLNKRYSKILQACTGLFSVYISNSITETILSIVSFTRSTKNPPYLRLFVDFEEGLILTPSPDQVVDLFSKLIDDLVMTGRELNALERKRIKGFESRTIRLCLTEEFIENCKRDIAENINNLYEPVSEYLNQMSGEFVNIYSDIISEDFLHNLFDIKFEEGCSRIQYYKKYLDKVTFVPDNEYFSIGQLVLKNYRDKLHDNLQVIIDSIFQNLSHQHLWEIHDICDSFTLIKMRANQKPLTTEELIEIGKFMFWVRNEKLDELVHRVHSSLASLCNIITLGILSDDHMELNARAINWLDEISPIVEQHSINYDQLKFEAEEKLQKVIEEINVHITDVYPLLVVLDEMDDIKSVRKYLADIALHMTKIKEIQHKIEWINKEEVCLSFPKSSYAEFDNLRDYVYPFYHLLKLCQYVQKHESVWLDGQFELLDYKSTNERVEKFCQELSDLQKQYRKKLRQAQDENLPIKFRGTVDDPDLLNWPAPLKLSATALKILEDFKPSLKVMEIMCNRSLRSRHWKAMSEIAGFNIAPNAGTTLRKMLQVDLTDKLHEYEIISVGATKEQQLLEKLNELKLQWEQVLFDISVENDEVTILVNLDDVQTILDDHMIKVLNMRSSVFVKAHEQDVLTFYHLLQDIDCVINNWIAVQEDLLKLLPIFSVLDPVNIIPNGKKLFDDCHSIFQAYIAKIKEDSVIINIVTKTDIVADMKNCLIIMDKVKNEIRNYLKVIQIYFPRLFLLSDEELVDIIARIDEFYKIKFLTKIFPGIEDLFVSNEEVRAVVSSTGEKLVLRNGIRLDPEEGLHVLLRNLQEEVRRSLLHHTAECCKVYKKTSIRELVKKYPQQSIQLAALVFWTDQVENALKLPHNIKLLLYKRRLEMYIDEKVGIINSGNINNLERVVYKNLLLTDLNCKYLLQNFLKNGLVIDDNHFRWKVQLRYYFQNNFCTVSILDKSIDYGYEYYGNYDQIVLTPSVEKYYRTILNAFFSNIMGLVTGESGTGKTKTTTSLMEALGLFYVRFCCSNMLGMDILSKLLKGVVLCGAWFILESFDNLREEIFSVFSQELLSILEAKKQSDKAILLDGTTLRFDPRCFVCVITNTSPSKIFPENLKALFRTYTLSTPDFRALTETLLLSKGTLLSRSLSRTLVRCLELLKDEISFQNQYSFGLRTLSTILNYFEQERLQNPHQSDDKILYRSIRKVFDMTLSPEDASIFNDTLKNIYNQESDVCQSFDANLEQAWKDACSSQQIDDVLMTKGLELVEALTNKSSIILIGGISVGKSSCLDVCIQTLETIQNKAMVRNCINPDCLSYPDLYGEVSRSRNFGWTDGVLLRILRKQSELPTLIVFDGQIDPGWAETLSGILEGKKIFLESGEVLLIRNSINLVFETDNLKHCSPSMISHCGVVYIPSNIVNYQSLIKCWLKSCTSDWYQDHQTQIESLMSWFIPPCLETIRVLLQRTKWCIDENTLIRNTLTYFQLILDDATSKMNKKEEDPKNMITWIHATFLLAGALGFSGFLDEELQQHFDEFYKMLWRGQNPEVPYPNGMERLEVGVPHDGILLDYCYLYKQRGTWKMWSDLLKNEKIVENQYLSGVLVPTPDTLRCGFLMDIHVKYNKRFMIAGPTCTGKSAILRECSIVRLDEETFEKSIITFNSLTTSNNLQNLIINKLNKRTNGRYTPSGNKRFVFLLEDLHCAHRSSTELLRQHFDYNSWIHVKTLDKILISSVNFIGSFNTSYGGDICRRFLRHFNLIGINPLQGDTIQKIYSQSLFNTWKKGGFPSDISAVISQMVNATWTVFESIRNRLKPSPSQAHYIFDLFSFSNVMNGCSFLKKETYDANKKVYVKLWMHEMVRVFGDRLEGADFQWLMSEMEGAVRENFPDDLEEVFSGFGCSPMLFFGTFHERDVELSLRRYEEVNFTQLVDACLQELAEFNTKHRFKLYLIFFQYALEKLVRIGRILSLSKDNVLFLGQAGYGRRSLTKLAAFMFNHDMHQPILNRNYDLHQWHRDFKTVYKNCAGSDRKSVLYLTEELIIDDAFLELVDYVLRDGDIMELFNLEEQHEILELARLSAQGGNKNIDISSYRVFLYFKKCCAENVRLFLSFNVNGDGLRRRLSKYRSLVSKTTVIMWKDWPDEALRTVANTLTQNVNLPDDTKSRTIEAAIYFHRTSQEVPLLYGFTTPKAFVHMIGLFSELIMTKQKKLVEKKDRFLQGLSKLSYASDQILSMQKALAEFQPELEKMTKNARDMTEEIALETIGVEKASALVRKDEKIASEQAAIAQVLKSECESELAQAIPILEDAISALNTLKPSDITLVKSMKNPPDAIKLVMASVCVIKDVKPDRIPDPSTGRKTLDYWGPSKRILGDMNFLQTLKDFDKDHIKPEIMVKIRKEYLPHKDFKPHVVAKASSAAEGLCKWIIAMDMYDKVAKEVAPKKEKLHKAERDYAETMRVLNEKKEEVVRIEEKLAALNVLLSEATKKQTMLQVEVDLCSKKLGSAQKLIGGLGEERLRWTKASEDLQKHYELLAGDIMLSSAIVAYLASLDNISRQTMIQTWRRYIKDHDIPHTTSFDLSMVLSNDVEVESWKEYGLPPDNFFTENAIIYNHSKRFCIFLDPQAQSTNWILRTEAGNNIIVTKFTYKNWMEELTRSVQEGSPILIKDTKGLVPPCLNYLLFGQTFIQQDDVYTVLDNREIKIHQNFRLYVVCTTPDPPYSLELRSRLNMINFSLTTEALEESLLRIVVEIEKPDIKKLSKELVWKRRETKAELKDLEVKILNTLCESKTDILEDDASISILDSFKDLARQAKEKQKETMKIDDTIREFKKGYVNVARYVADLFFCISDLKKLNCIYQFSLGWFRNLYFTSILNAEKSKVLEIRCRKLCDSLTYDLFKSITKGLFEKDKLLFTFWLATRVSIIRGQVTSEELEVFLRNSEARNGRDVSDKPRWIPEGAWTRIKGLENIDTFAGLTQSMQHNEDWKLYLDNVINDIPSPWNTLSEFNKLIILRILKPHKTYFGIISFIDSALGSIFLKPVFFQMQEVYNESYNLSPVLFVLTPSVDVLKILHNFATIKRVLHKFKYLSLGRENLHAAETLIRDGQVQGYWVLLQNCHYVQDWLNDLEQRLERFDFENTHENFRLFLTCDPVTDIPLDLIQNAIKVVEEPPNTLKKNLLKTYTRDPIILDDFYYGCPGKQDAFSKLLYSFCHFHFVLQERYKIRNWCVPYRFSESDLLISLDQLRNLVNTGECLFEKVYYLIGECSYNGYLENAWEKMFVQAVLIDCLNERSLVKGKFAFNNVGMYRIPSKNDRSDYVSQITALPWQDDPEVLYITQYEFVRHKGNVMNIFLESGLRLIQNKKTLLNKENDNIIALLEDILQNIPEKLSFIKAPQYINREISLYNKILEKITDSLTCLTSSLKGDTQFTEDFEALLNELIRNKVPTAWLAWYYPTLLDLSEFLKNLNEKVSYFRNMTTGEDVRVYWLGAFFYPRSLLASVILDFSKDHAEVPIDDISLNYGIINDDNQKDHDPYSKIIDRLFILGASYDVVQNTISELRPHTYYDRLGPVSVKAVTTSSKTAQKGMLRCCIFRTEPTHNTNQFRPGCDNYIGEIALPSKGEISSWISNDTAEHLLAIGSEDVEAVEDEVTQELFSKSMLDQHEKVYCRGHHISEIKQQMITTPAGLEPVIQQAYTERKLERDMGGEKLVKNLSVVEMDECSGKGIKVIISEQQLDPDFGLSSEGTDTVTVRETISVTPSYTSTARDVTHEVTKPKLEIDPAEVARLVQEENEDVENTLKIAPPDLVLTEEKYGIKKRLQQLRLNSESMALIEEAVISPTVNADEALGETTPEAIVQIMHTVESGVAPECAPDQVFHTLFEDKPTEQSVVLSSIGPGPLQDVVVPQQLILDLQKEPLSTDLNKLTDIYKNVTDAEDWPHVDVFASVMEEEQKHPNKGVQSRPFKPIADEEVPWGEEDLEPLVNIVGAEPVSVLDPFNVSELQESGNFEKELTHGIEYFIDADPVQYMSRVQLRGSHPPPWFPGYIYALPDFPDIVKVARNPDEVFLGSWKACQPKILPEESITIMP</sequence>
<dbReference type="Pfam" id="PF18199">
    <property type="entry name" value="Dynein_C"/>
    <property type="match status" value="1"/>
</dbReference>
<evidence type="ECO:0000259" key="24">
    <source>
        <dbReference type="Pfam" id="PF18199"/>
    </source>
</evidence>
<feature type="region of interest" description="Disordered" evidence="14">
    <location>
        <begin position="1"/>
        <end position="124"/>
    </location>
</feature>
<dbReference type="FunFam" id="1.10.8.1220:FF:000001">
    <property type="entry name" value="Dynein axonemal heavy chain 5"/>
    <property type="match status" value="1"/>
</dbReference>
<dbReference type="PANTHER" id="PTHR45703">
    <property type="entry name" value="DYNEIN HEAVY CHAIN"/>
    <property type="match status" value="1"/>
</dbReference>
<evidence type="ECO:0000256" key="14">
    <source>
        <dbReference type="SAM" id="MobiDB-lite"/>
    </source>
</evidence>
<evidence type="ECO:0000259" key="16">
    <source>
        <dbReference type="Pfam" id="PF08393"/>
    </source>
</evidence>
<proteinExistence type="inferred from homology"/>
<keyword evidence="8 13" id="KW-0175">Coiled coil</keyword>
<evidence type="ECO:0000256" key="2">
    <source>
        <dbReference type="ARBA" id="ARBA00008887"/>
    </source>
</evidence>
<evidence type="ECO:0000256" key="4">
    <source>
        <dbReference type="ARBA" id="ARBA00022701"/>
    </source>
</evidence>
<dbReference type="Pfam" id="PF17857">
    <property type="entry name" value="AAA_lid_1"/>
    <property type="match status" value="1"/>
</dbReference>
<feature type="compositionally biased region" description="Polar residues" evidence="14">
    <location>
        <begin position="115"/>
        <end position="124"/>
    </location>
</feature>
<dbReference type="SUPFAM" id="SSF52540">
    <property type="entry name" value="P-loop containing nucleoside triphosphate hydrolases"/>
    <property type="match status" value="3"/>
</dbReference>
<evidence type="ECO:0000259" key="21">
    <source>
        <dbReference type="Pfam" id="PF17852"/>
    </source>
</evidence>
<dbReference type="InterPro" id="IPR024743">
    <property type="entry name" value="Dynein_HC_stalk"/>
</dbReference>
<dbReference type="InterPro" id="IPR035706">
    <property type="entry name" value="AAA_9"/>
</dbReference>
<dbReference type="Pfam" id="PF12780">
    <property type="entry name" value="AAA_8"/>
    <property type="match status" value="1"/>
</dbReference>
<dbReference type="InterPro" id="IPR041589">
    <property type="entry name" value="DNAH3_AAA_lid_1"/>
</dbReference>
<dbReference type="InterPro" id="IPR004273">
    <property type="entry name" value="Dynein_heavy_D6_P-loop"/>
</dbReference>
<dbReference type="InterPro" id="IPR042219">
    <property type="entry name" value="AAA_lid_11_sf"/>
</dbReference>
<dbReference type="InterPro" id="IPR041228">
    <property type="entry name" value="Dynein_C"/>
</dbReference>
<evidence type="ECO:0000259" key="19">
    <source>
        <dbReference type="Pfam" id="PF12780"/>
    </source>
</evidence>
<dbReference type="Gene3D" id="1.10.287.2620">
    <property type="match status" value="1"/>
</dbReference>
<feature type="coiled-coil region" evidence="13">
    <location>
        <begin position="910"/>
        <end position="941"/>
    </location>
</feature>
<dbReference type="Pfam" id="PF17852">
    <property type="entry name" value="Dynein_AAA_lid"/>
    <property type="match status" value="1"/>
</dbReference>
<dbReference type="OrthoDB" id="424310at2759"/>
<dbReference type="InterPro" id="IPR042228">
    <property type="entry name" value="Dynein_linker_3"/>
</dbReference>
<dbReference type="Pfam" id="PF12777">
    <property type="entry name" value="MT"/>
    <property type="match status" value="1"/>
</dbReference>
<feature type="compositionally biased region" description="Low complexity" evidence="14">
    <location>
        <begin position="8"/>
        <end position="31"/>
    </location>
</feature>
<dbReference type="Gene3D" id="1.20.920.30">
    <property type="match status" value="1"/>
</dbReference>
<keyword evidence="7" id="KW-0243">Dynein</keyword>
<evidence type="ECO:0000256" key="3">
    <source>
        <dbReference type="ARBA" id="ARBA00022490"/>
    </source>
</evidence>
<comment type="subcellular location">
    <subcellularLocation>
        <location evidence="1">Cytoplasm</location>
        <location evidence="1">Cytoskeleton</location>
        <location evidence="1">Cilium axoneme</location>
    </subcellularLocation>
</comment>
<keyword evidence="5" id="KW-0547">Nucleotide-binding</keyword>
<evidence type="ECO:0000256" key="1">
    <source>
        <dbReference type="ARBA" id="ARBA00004430"/>
    </source>
</evidence>
<keyword evidence="11" id="KW-0206">Cytoskeleton</keyword>
<dbReference type="InterPro" id="IPR026983">
    <property type="entry name" value="DHC"/>
</dbReference>
<keyword evidence="4" id="KW-0493">Microtubule</keyword>
<dbReference type="Pfam" id="PF12781">
    <property type="entry name" value="AAA_9"/>
    <property type="match status" value="1"/>
</dbReference>
<evidence type="ECO:0000256" key="6">
    <source>
        <dbReference type="ARBA" id="ARBA00022840"/>
    </source>
</evidence>
<dbReference type="GO" id="GO:0030286">
    <property type="term" value="C:dynein complex"/>
    <property type="evidence" value="ECO:0007669"/>
    <property type="project" value="UniProtKB-KW"/>
</dbReference>
<dbReference type="Gene3D" id="3.40.50.300">
    <property type="entry name" value="P-loop containing nucleotide triphosphate hydrolases"/>
    <property type="match status" value="5"/>
</dbReference>
<dbReference type="PANTHER" id="PTHR45703:SF1">
    <property type="entry name" value="DYNEINS HEAVY CHAIN"/>
    <property type="match status" value="1"/>
</dbReference>
<dbReference type="InterPro" id="IPR041466">
    <property type="entry name" value="Dynein_AAA5_ext"/>
</dbReference>
<feature type="domain" description="Dynein heavy chain C-terminal" evidence="24">
    <location>
        <begin position="3825"/>
        <end position="4089"/>
    </location>
</feature>
<dbReference type="InterPro" id="IPR027417">
    <property type="entry name" value="P-loop_NTPase"/>
</dbReference>
<dbReference type="Gene3D" id="1.10.8.710">
    <property type="match status" value="1"/>
</dbReference>
<dbReference type="FunFam" id="1.20.920.20:FF:000006">
    <property type="entry name" value="Dynein, axonemal, heavy chain 6"/>
    <property type="match status" value="1"/>
</dbReference>
<dbReference type="InterPro" id="IPR035699">
    <property type="entry name" value="AAA_6"/>
</dbReference>
<dbReference type="Pfam" id="PF18198">
    <property type="entry name" value="AAA_lid_11"/>
    <property type="match status" value="1"/>
</dbReference>
<dbReference type="Pfam" id="PF03028">
    <property type="entry name" value="Dynein_heavy"/>
    <property type="match status" value="1"/>
</dbReference>
<feature type="compositionally biased region" description="Polar residues" evidence="14">
    <location>
        <begin position="65"/>
        <end position="90"/>
    </location>
</feature>
<evidence type="ECO:0000259" key="20">
    <source>
        <dbReference type="Pfam" id="PF12781"/>
    </source>
</evidence>
<dbReference type="Gene3D" id="1.10.8.720">
    <property type="entry name" value="Region D6 of dynein motor"/>
    <property type="match status" value="1"/>
</dbReference>
<evidence type="ECO:0000256" key="13">
    <source>
        <dbReference type="SAM" id="Coils"/>
    </source>
</evidence>
<evidence type="ECO:0000256" key="11">
    <source>
        <dbReference type="ARBA" id="ARBA00023212"/>
    </source>
</evidence>
<dbReference type="GO" id="GO:0005930">
    <property type="term" value="C:axoneme"/>
    <property type="evidence" value="ECO:0007669"/>
    <property type="project" value="UniProtKB-SubCell"/>
</dbReference>
<protein>
    <submittedName>
        <fullName evidence="25">Uncharacterized protein</fullName>
    </submittedName>
</protein>
<feature type="domain" description="Dynein heavy chain ATP-binding dynein motor region" evidence="20">
    <location>
        <begin position="3052"/>
        <end position="3270"/>
    </location>
</feature>
<feature type="domain" description="Dynein heavy chain 3 AAA+ lid" evidence="22">
    <location>
        <begin position="2262"/>
        <end position="2356"/>
    </location>
</feature>
<comment type="caution">
    <text evidence="25">The sequence shown here is derived from an EMBL/GenBank/DDBJ whole genome shotgun (WGS) entry which is preliminary data.</text>
</comment>
<evidence type="ECO:0000259" key="22">
    <source>
        <dbReference type="Pfam" id="PF17857"/>
    </source>
</evidence>
<dbReference type="EMBL" id="JAACXV010018216">
    <property type="protein sequence ID" value="KAF7264121.1"/>
    <property type="molecule type" value="Genomic_DNA"/>
</dbReference>
<keyword evidence="3" id="KW-0963">Cytoplasm</keyword>
<dbReference type="Gene3D" id="1.20.58.1120">
    <property type="match status" value="1"/>
</dbReference>
<evidence type="ECO:0000259" key="15">
    <source>
        <dbReference type="Pfam" id="PF03028"/>
    </source>
</evidence>
<dbReference type="Gene3D" id="1.20.140.100">
    <property type="entry name" value="Dynein heavy chain, N-terminal domain 2"/>
    <property type="match status" value="1"/>
</dbReference>
<evidence type="ECO:0000256" key="8">
    <source>
        <dbReference type="ARBA" id="ARBA00023054"/>
    </source>
</evidence>
<evidence type="ECO:0000259" key="18">
    <source>
        <dbReference type="Pfam" id="PF12777"/>
    </source>
</evidence>
<comment type="similarity">
    <text evidence="2">Belongs to the dynein heavy chain family.</text>
</comment>
<evidence type="ECO:0000259" key="23">
    <source>
        <dbReference type="Pfam" id="PF18198"/>
    </source>
</evidence>
<dbReference type="InterPro" id="IPR043157">
    <property type="entry name" value="Dynein_AAA1S"/>
</dbReference>
<dbReference type="Gene3D" id="1.20.1270.280">
    <property type="match status" value="1"/>
</dbReference>
<dbReference type="GO" id="GO:0045505">
    <property type="term" value="F:dynein intermediate chain binding"/>
    <property type="evidence" value="ECO:0007669"/>
    <property type="project" value="InterPro"/>
</dbReference>
<dbReference type="InterPro" id="IPR024317">
    <property type="entry name" value="Dynein_heavy_chain_D4_dom"/>
</dbReference>
<feature type="domain" description="Dynein heavy chain AAA module D4" evidence="19">
    <location>
        <begin position="2412"/>
        <end position="2664"/>
    </location>
</feature>
<keyword evidence="10" id="KW-0505">Motor protein</keyword>
<dbReference type="InterPro" id="IPR042222">
    <property type="entry name" value="Dynein_2_N"/>
</dbReference>
<accession>A0A834M1H0</accession>
<dbReference type="Gene3D" id="1.10.8.1220">
    <property type="match status" value="1"/>
</dbReference>
<evidence type="ECO:0000313" key="25">
    <source>
        <dbReference type="EMBL" id="KAF7264121.1"/>
    </source>
</evidence>
<dbReference type="GO" id="GO:0005524">
    <property type="term" value="F:ATP binding"/>
    <property type="evidence" value="ECO:0007669"/>
    <property type="project" value="UniProtKB-KW"/>
</dbReference>
<reference evidence="25" key="1">
    <citation type="submission" date="2020-08" db="EMBL/GenBank/DDBJ databases">
        <title>Genome sequencing and assembly of the red palm weevil Rhynchophorus ferrugineus.</title>
        <authorList>
            <person name="Dias G.B."/>
            <person name="Bergman C.M."/>
            <person name="Manee M."/>
        </authorList>
    </citation>
    <scope>NUCLEOTIDE SEQUENCE</scope>
    <source>
        <strain evidence="25">AA-2017</strain>
        <tissue evidence="25">Whole larva</tissue>
    </source>
</reference>
<evidence type="ECO:0000313" key="26">
    <source>
        <dbReference type="Proteomes" id="UP000625711"/>
    </source>
</evidence>
<dbReference type="Pfam" id="PF08393">
    <property type="entry name" value="DHC_N2"/>
    <property type="match status" value="1"/>
</dbReference>
<dbReference type="InterPro" id="IPR041658">
    <property type="entry name" value="AAA_lid_11"/>
</dbReference>
<evidence type="ECO:0000256" key="9">
    <source>
        <dbReference type="ARBA" id="ARBA00023069"/>
    </source>
</evidence>
<keyword evidence="9" id="KW-0969">Cilium</keyword>
<feature type="domain" description="Dynein heavy chain AAA lid" evidence="23">
    <location>
        <begin position="3661"/>
        <end position="3791"/>
    </location>
</feature>
<dbReference type="Pfam" id="PF12775">
    <property type="entry name" value="AAA_7"/>
    <property type="match status" value="1"/>
</dbReference>
<dbReference type="GO" id="GO:0007018">
    <property type="term" value="P:microtubule-based movement"/>
    <property type="evidence" value="ECO:0007669"/>
    <property type="project" value="InterPro"/>
</dbReference>
<keyword evidence="6" id="KW-0067">ATP-binding</keyword>
<evidence type="ECO:0000256" key="5">
    <source>
        <dbReference type="ARBA" id="ARBA00022741"/>
    </source>
</evidence>
<keyword evidence="12" id="KW-0966">Cell projection</keyword>
<dbReference type="Gene3D" id="1.10.472.130">
    <property type="match status" value="1"/>
</dbReference>
<name>A0A834M1H0_RHYFE</name>
<feature type="domain" description="Dynein heavy chain region D6 P-loop" evidence="15">
    <location>
        <begin position="3513"/>
        <end position="3625"/>
    </location>
</feature>
<dbReference type="Proteomes" id="UP000625711">
    <property type="component" value="Unassembled WGS sequence"/>
</dbReference>
<dbReference type="Pfam" id="PF12774">
    <property type="entry name" value="AAA_6"/>
    <property type="match status" value="1"/>
</dbReference>
<dbReference type="Gene3D" id="3.20.180.20">
    <property type="entry name" value="Dynein heavy chain, N-terminal domain 2"/>
    <property type="match status" value="1"/>
</dbReference>
<organism evidence="25 26">
    <name type="scientific">Rhynchophorus ferrugineus</name>
    <name type="common">Red palm weevil</name>
    <name type="synonym">Curculio ferrugineus</name>
    <dbReference type="NCBI Taxonomy" id="354439"/>
    <lineage>
        <taxon>Eukaryota</taxon>
        <taxon>Metazoa</taxon>
        <taxon>Ecdysozoa</taxon>
        <taxon>Arthropoda</taxon>
        <taxon>Hexapoda</taxon>
        <taxon>Insecta</taxon>
        <taxon>Pterygota</taxon>
        <taxon>Neoptera</taxon>
        <taxon>Endopterygota</taxon>
        <taxon>Coleoptera</taxon>
        <taxon>Polyphaga</taxon>
        <taxon>Cucujiformia</taxon>
        <taxon>Curculionidae</taxon>
        <taxon>Dryophthorinae</taxon>
        <taxon>Rhynchophorus</taxon>
    </lineage>
</organism>
<dbReference type="GO" id="GO:0051959">
    <property type="term" value="F:dynein light intermediate chain binding"/>
    <property type="evidence" value="ECO:0007669"/>
    <property type="project" value="InterPro"/>
</dbReference>
<evidence type="ECO:0000256" key="7">
    <source>
        <dbReference type="ARBA" id="ARBA00023017"/>
    </source>
</evidence>
<dbReference type="InterPro" id="IPR013602">
    <property type="entry name" value="Dynein_heavy_linker"/>
</dbReference>
<feature type="coiled-coil region" evidence="13">
    <location>
        <begin position="2907"/>
        <end position="2948"/>
    </location>
</feature>
<feature type="domain" description="Dynein heavy chain coiled coil stalk" evidence="18">
    <location>
        <begin position="2678"/>
        <end position="3027"/>
    </location>
</feature>
<evidence type="ECO:0000256" key="10">
    <source>
        <dbReference type="ARBA" id="ARBA00023175"/>
    </source>
</evidence>
<evidence type="ECO:0000259" key="17">
    <source>
        <dbReference type="Pfam" id="PF12774"/>
    </source>
</evidence>
<evidence type="ECO:0000256" key="12">
    <source>
        <dbReference type="ARBA" id="ARBA00023273"/>
    </source>
</evidence>
<gene>
    <name evidence="25" type="ORF">GWI33_000610</name>
</gene>
<feature type="domain" description="Dynein heavy chain hydrolytic ATP-binding dynein motor region" evidence="17">
    <location>
        <begin position="1431"/>
        <end position="1754"/>
    </location>
</feature>
<feature type="domain" description="Dynein heavy chain AAA 5 extension" evidence="21">
    <location>
        <begin position="1910"/>
        <end position="2050"/>
    </location>
</feature>
<dbReference type="GO" id="GO:0008569">
    <property type="term" value="F:minus-end-directed microtubule motor activity"/>
    <property type="evidence" value="ECO:0007669"/>
    <property type="project" value="InterPro"/>
</dbReference>
<dbReference type="Gene3D" id="6.10.140.1060">
    <property type="match status" value="1"/>
</dbReference>